<name>A0A2A5JGK9_RHOSG</name>
<dbReference type="AlphaFoldDB" id="A0A2A5JGK9"/>
<dbReference type="SUPFAM" id="SSF56322">
    <property type="entry name" value="ADC synthase"/>
    <property type="match status" value="1"/>
</dbReference>
<evidence type="ECO:0000313" key="9">
    <source>
        <dbReference type="Proteomes" id="UP000230886"/>
    </source>
</evidence>
<dbReference type="Gene3D" id="3.60.120.10">
    <property type="entry name" value="Anthranilate synthase"/>
    <property type="match status" value="1"/>
</dbReference>
<dbReference type="NCBIfam" id="TIGR00543">
    <property type="entry name" value="isochor_syn"/>
    <property type="match status" value="1"/>
</dbReference>
<dbReference type="Pfam" id="PF00425">
    <property type="entry name" value="Chorismate_bind"/>
    <property type="match status" value="1"/>
</dbReference>
<dbReference type="RefSeq" id="WP_099696982.1">
    <property type="nucleotide sequence ID" value="NZ_NOVD01000002.1"/>
</dbReference>
<dbReference type="GO" id="GO:0008909">
    <property type="term" value="F:isochorismate synthase activity"/>
    <property type="evidence" value="ECO:0007669"/>
    <property type="project" value="UniProtKB-EC"/>
</dbReference>
<evidence type="ECO:0000256" key="2">
    <source>
        <dbReference type="ARBA" id="ARBA00005297"/>
    </source>
</evidence>
<sequence length="362" mass="38518">MDGFVLSRPDHSVVTRGVRRSFDSSDAATNALSAGTTKLIVGALPFDPAAATALYEPAEATIASRPWQPRDPQALPTTRVDREIPSSSEHLRRVEKLIGRLRSGEIDKVVAARTVELRTQTPISPTALAARMAALNPVANTFAVDLSAAGAEFAGHSLVGATPEVLVSRRGRVVTCRPLAGTTKRSADADQDREAGESLLHSTKNLAEHAFVTSWIRQVLQPMCSDLSVPATPELTNTHEVWHLASPIRGTLRNDTTALDLAIALHPTPALCGTPTDAALKVIRETEEPRRFYGGAVGWCDEAGDGDWVVAIRCAEISADGRNAWASAGGGIVAESDPQDELDETSTKLRTLLTALGAETLD</sequence>
<feature type="region of interest" description="Disordered" evidence="6">
    <location>
        <begin position="67"/>
        <end position="87"/>
    </location>
</feature>
<dbReference type="InterPro" id="IPR005801">
    <property type="entry name" value="ADC_synthase"/>
</dbReference>
<reference evidence="8 9" key="1">
    <citation type="submission" date="2017-07" db="EMBL/GenBank/DDBJ databases">
        <title>Draft sequence of Rhodococcus enclensis 23b-28.</title>
        <authorList>
            <person name="Besaury L."/>
            <person name="Sancelme M."/>
            <person name="Amato P."/>
            <person name="Lallement A."/>
            <person name="Delort A.-M."/>
        </authorList>
    </citation>
    <scope>NUCLEOTIDE SEQUENCE [LARGE SCALE GENOMIC DNA]</scope>
    <source>
        <strain evidence="8 9">23b-28</strain>
    </source>
</reference>
<evidence type="ECO:0000256" key="1">
    <source>
        <dbReference type="ARBA" id="ARBA00000799"/>
    </source>
</evidence>
<feature type="domain" description="Chorismate-utilising enzyme C-terminal" evidence="7">
    <location>
        <begin position="88"/>
        <end position="348"/>
    </location>
</feature>
<evidence type="ECO:0000256" key="6">
    <source>
        <dbReference type="SAM" id="MobiDB-lite"/>
    </source>
</evidence>
<accession>A0A2A5JGK9</accession>
<organism evidence="8 9">
    <name type="scientific">Rhodococcus qingshengii</name>
    <dbReference type="NCBI Taxonomy" id="334542"/>
    <lineage>
        <taxon>Bacteria</taxon>
        <taxon>Bacillati</taxon>
        <taxon>Actinomycetota</taxon>
        <taxon>Actinomycetes</taxon>
        <taxon>Mycobacteriales</taxon>
        <taxon>Nocardiaceae</taxon>
        <taxon>Rhodococcus</taxon>
        <taxon>Rhodococcus erythropolis group</taxon>
    </lineage>
</organism>
<dbReference type="InterPro" id="IPR019999">
    <property type="entry name" value="Anth_synth_I-like"/>
</dbReference>
<comment type="caution">
    <text evidence="8">The sequence shown here is derived from an EMBL/GenBank/DDBJ whole genome shotgun (WGS) entry which is preliminary data.</text>
</comment>
<protein>
    <recommendedName>
        <fullName evidence="3">isochorismate synthase</fullName>
        <ecNumber evidence="3">5.4.4.2</ecNumber>
    </recommendedName>
    <alternativeName>
        <fullName evidence="5">Isochorismate mutase</fullName>
    </alternativeName>
</protein>
<dbReference type="PRINTS" id="PR00095">
    <property type="entry name" value="ANTSNTHASEI"/>
</dbReference>
<dbReference type="PANTHER" id="PTHR42839">
    <property type="entry name" value="ISOCHORISMATE SYNTHASE ENTC"/>
    <property type="match status" value="1"/>
</dbReference>
<comment type="similarity">
    <text evidence="2">Belongs to the isochorismate synthase family.</text>
</comment>
<dbReference type="Proteomes" id="UP000230886">
    <property type="component" value="Unassembled WGS sequence"/>
</dbReference>
<dbReference type="InterPro" id="IPR004561">
    <property type="entry name" value="IsoChor_synthase"/>
</dbReference>
<evidence type="ECO:0000313" key="8">
    <source>
        <dbReference type="EMBL" id="PCK28492.1"/>
    </source>
</evidence>
<dbReference type="InterPro" id="IPR015890">
    <property type="entry name" value="Chorismate_C"/>
</dbReference>
<gene>
    <name evidence="8" type="ORF">CHR55_03960</name>
</gene>
<evidence type="ECO:0000256" key="3">
    <source>
        <dbReference type="ARBA" id="ARBA00012824"/>
    </source>
</evidence>
<dbReference type="EC" id="5.4.4.2" evidence="3"/>
<keyword evidence="4" id="KW-0413">Isomerase</keyword>
<evidence type="ECO:0000259" key="7">
    <source>
        <dbReference type="Pfam" id="PF00425"/>
    </source>
</evidence>
<evidence type="ECO:0000256" key="5">
    <source>
        <dbReference type="ARBA" id="ARBA00041564"/>
    </source>
</evidence>
<dbReference type="PANTHER" id="PTHR42839:SF2">
    <property type="entry name" value="ISOCHORISMATE SYNTHASE ENTC"/>
    <property type="match status" value="1"/>
</dbReference>
<comment type="catalytic activity">
    <reaction evidence="1">
        <text>chorismate = isochorismate</text>
        <dbReference type="Rhea" id="RHEA:18985"/>
        <dbReference type="ChEBI" id="CHEBI:29748"/>
        <dbReference type="ChEBI" id="CHEBI:29780"/>
        <dbReference type="EC" id="5.4.4.2"/>
    </reaction>
</comment>
<dbReference type="EMBL" id="NOVD01000002">
    <property type="protein sequence ID" value="PCK28492.1"/>
    <property type="molecule type" value="Genomic_DNA"/>
</dbReference>
<proteinExistence type="inferred from homology"/>
<evidence type="ECO:0000256" key="4">
    <source>
        <dbReference type="ARBA" id="ARBA00023235"/>
    </source>
</evidence>